<dbReference type="STRING" id="1397694.GCA_000702585_00244"/>
<evidence type="ECO:0000259" key="2">
    <source>
        <dbReference type="PROSITE" id="PS51371"/>
    </source>
</evidence>
<evidence type="ECO:0000313" key="3">
    <source>
        <dbReference type="EMBL" id="STO09385.1"/>
    </source>
</evidence>
<accession>A0A377FY71</accession>
<dbReference type="InterPro" id="IPR046342">
    <property type="entry name" value="CBS_dom_sf"/>
</dbReference>
<feature type="domain" description="CBS" evidence="2">
    <location>
        <begin position="9"/>
        <end position="66"/>
    </location>
</feature>
<dbReference type="SUPFAM" id="SSF54631">
    <property type="entry name" value="CBS-domain pair"/>
    <property type="match status" value="1"/>
</dbReference>
<organism evidence="3 4">
    <name type="scientific">Exiguobacterium aurantiacum</name>
    <dbReference type="NCBI Taxonomy" id="33987"/>
    <lineage>
        <taxon>Bacteria</taxon>
        <taxon>Bacillati</taxon>
        <taxon>Bacillota</taxon>
        <taxon>Bacilli</taxon>
        <taxon>Bacillales</taxon>
        <taxon>Bacillales Family XII. Incertae Sedis</taxon>
        <taxon>Exiguobacterium</taxon>
    </lineage>
</organism>
<dbReference type="RefSeq" id="WP_024372483.1">
    <property type="nucleotide sequence ID" value="NZ_UGGP01000001.1"/>
</dbReference>
<dbReference type="InterPro" id="IPR017036">
    <property type="entry name" value="Lmo0553-like"/>
</dbReference>
<dbReference type="Pfam" id="PF00571">
    <property type="entry name" value="CBS"/>
    <property type="match status" value="1"/>
</dbReference>
<gene>
    <name evidence="3" type="ORF">NCTC13163_02821</name>
</gene>
<dbReference type="CDD" id="cd02205">
    <property type="entry name" value="CBS_pair_SF"/>
    <property type="match status" value="1"/>
</dbReference>
<evidence type="ECO:0000256" key="1">
    <source>
        <dbReference type="PROSITE-ProRule" id="PRU00703"/>
    </source>
</evidence>
<dbReference type="PROSITE" id="PS51371">
    <property type="entry name" value="CBS"/>
    <property type="match status" value="1"/>
</dbReference>
<dbReference type="NCBIfam" id="NF038387">
    <property type="entry name" value="CBS_CbpA"/>
    <property type="match status" value="1"/>
</dbReference>
<proteinExistence type="predicted"/>
<evidence type="ECO:0000313" key="4">
    <source>
        <dbReference type="Proteomes" id="UP000254060"/>
    </source>
</evidence>
<dbReference type="OrthoDB" id="1706107at2"/>
<name>A0A377FY71_9BACL</name>
<dbReference type="Gene3D" id="3.10.580.10">
    <property type="entry name" value="CBS-domain"/>
    <property type="match status" value="1"/>
</dbReference>
<sequence>MLVHSLCIPKKDVVTISEKATLREALDTLEKTGYRCVPVLDETGTFFRGNIYKMHIYRHGMNEGSLDDNVMTLIKNTQKYVHESDGFFQVFFSIKELPYIAVLKDESNEFYGILPHGKMLGMLEEAWSRDTGSYVVTIALSEQAGALEKITKIVSRYSSIASLMTLDAKSKVLRRVLITLPPDCDEPKKDKIVAKLEQKGFRVVEVENLNN</sequence>
<dbReference type="InterPro" id="IPR000644">
    <property type="entry name" value="CBS_dom"/>
</dbReference>
<reference evidence="3 4" key="1">
    <citation type="submission" date="2018-06" db="EMBL/GenBank/DDBJ databases">
        <authorList>
            <consortium name="Pathogen Informatics"/>
            <person name="Doyle S."/>
        </authorList>
    </citation>
    <scope>NUCLEOTIDE SEQUENCE [LARGE SCALE GENOMIC DNA]</scope>
    <source>
        <strain evidence="3 4">NCTC13163</strain>
    </source>
</reference>
<dbReference type="EMBL" id="UGGP01000001">
    <property type="protein sequence ID" value="STO09385.1"/>
    <property type="molecule type" value="Genomic_DNA"/>
</dbReference>
<dbReference type="Proteomes" id="UP000254060">
    <property type="component" value="Unassembled WGS sequence"/>
</dbReference>
<protein>
    <submittedName>
        <fullName evidence="3">CBS domain</fullName>
    </submittedName>
</protein>
<dbReference type="PIRSF" id="PIRSF035040">
    <property type="entry name" value="UCP035040_CBS_Lmo0553"/>
    <property type="match status" value="1"/>
</dbReference>
<keyword evidence="1" id="KW-0129">CBS domain</keyword>
<dbReference type="AlphaFoldDB" id="A0A377FY71"/>